<dbReference type="AlphaFoldDB" id="A0ABD1ZCK0"/>
<sequence>MFVGHIGRATYCEDEREGMRRGVLRLPVPLPINSHHRVFGWAFPSDKYRDVKTFQLSLCGNGAGPFLAQGRASATMSQEERKMALNDPAA</sequence>
<organism evidence="1 2">
    <name type="scientific">Riccia fluitans</name>
    <dbReference type="NCBI Taxonomy" id="41844"/>
    <lineage>
        <taxon>Eukaryota</taxon>
        <taxon>Viridiplantae</taxon>
        <taxon>Streptophyta</taxon>
        <taxon>Embryophyta</taxon>
        <taxon>Marchantiophyta</taxon>
        <taxon>Marchantiopsida</taxon>
        <taxon>Marchantiidae</taxon>
        <taxon>Marchantiales</taxon>
        <taxon>Ricciaceae</taxon>
        <taxon>Riccia</taxon>
    </lineage>
</organism>
<gene>
    <name evidence="1" type="ORF">R1flu_013062</name>
</gene>
<evidence type="ECO:0000313" key="1">
    <source>
        <dbReference type="EMBL" id="KAL2645475.1"/>
    </source>
</evidence>
<name>A0ABD1ZCK0_9MARC</name>
<comment type="caution">
    <text evidence="1">The sequence shown here is derived from an EMBL/GenBank/DDBJ whole genome shotgun (WGS) entry which is preliminary data.</text>
</comment>
<reference evidence="1 2" key="1">
    <citation type="submission" date="2024-09" db="EMBL/GenBank/DDBJ databases">
        <title>Chromosome-scale assembly of Riccia fluitans.</title>
        <authorList>
            <person name="Paukszto L."/>
            <person name="Sawicki J."/>
            <person name="Karawczyk K."/>
            <person name="Piernik-Szablinska J."/>
            <person name="Szczecinska M."/>
            <person name="Mazdziarz M."/>
        </authorList>
    </citation>
    <scope>NUCLEOTIDE SEQUENCE [LARGE SCALE GENOMIC DNA]</scope>
    <source>
        <strain evidence="1">Rf_01</strain>
        <tissue evidence="1">Aerial parts of the thallus</tissue>
    </source>
</reference>
<keyword evidence="2" id="KW-1185">Reference proteome</keyword>
<evidence type="ECO:0000313" key="2">
    <source>
        <dbReference type="Proteomes" id="UP001605036"/>
    </source>
</evidence>
<dbReference type="EMBL" id="JBHFFA010000002">
    <property type="protein sequence ID" value="KAL2645475.1"/>
    <property type="molecule type" value="Genomic_DNA"/>
</dbReference>
<dbReference type="Proteomes" id="UP001605036">
    <property type="component" value="Unassembled WGS sequence"/>
</dbReference>
<protein>
    <submittedName>
        <fullName evidence="1">Uncharacterized protein</fullName>
    </submittedName>
</protein>
<accession>A0ABD1ZCK0</accession>
<proteinExistence type="predicted"/>